<dbReference type="RefSeq" id="WP_169718729.1">
    <property type="nucleotide sequence ID" value="NZ_CP091521.1"/>
</dbReference>
<feature type="domain" description="Methyltransferase type 11" evidence="1">
    <location>
        <begin position="71"/>
        <end position="119"/>
    </location>
</feature>
<reference evidence="2" key="1">
    <citation type="journal article" date="2022" name="Res Sq">
        <title>Evolution of multicellular longitudinally dividing oral cavity symbionts (Neisseriaceae).</title>
        <authorList>
            <person name="Nyongesa S."/>
            <person name="Weber P."/>
            <person name="Bernet E."/>
            <person name="Pullido F."/>
            <person name="Nieckarz M."/>
            <person name="Delaby M."/>
            <person name="Nieves C."/>
            <person name="Viehboeck T."/>
            <person name="Krause N."/>
            <person name="Rivera-Millot A."/>
            <person name="Nakamura A."/>
            <person name="Vischer N."/>
            <person name="VanNieuwenhze M."/>
            <person name="Brun Y."/>
            <person name="Cava F."/>
            <person name="Bulgheresi S."/>
            <person name="Veyrier F."/>
        </authorList>
    </citation>
    <scope>NUCLEOTIDE SEQUENCE</scope>
    <source>
        <strain evidence="2">17694</strain>
    </source>
</reference>
<gene>
    <name evidence="2" type="ORF">LVJ77_00330</name>
</gene>
<dbReference type="GO" id="GO:0008757">
    <property type="term" value="F:S-adenosylmethionine-dependent methyltransferase activity"/>
    <property type="evidence" value="ECO:0007669"/>
    <property type="project" value="InterPro"/>
</dbReference>
<dbReference type="EC" id="2.1.1.-" evidence="2"/>
<organism evidence="2 3">
    <name type="scientific">Conchiformibius kuhniae</name>
    <dbReference type="NCBI Taxonomy" id="211502"/>
    <lineage>
        <taxon>Bacteria</taxon>
        <taxon>Pseudomonadati</taxon>
        <taxon>Pseudomonadota</taxon>
        <taxon>Betaproteobacteria</taxon>
        <taxon>Neisseriales</taxon>
        <taxon>Neisseriaceae</taxon>
        <taxon>Conchiformibius</taxon>
    </lineage>
</organism>
<dbReference type="SUPFAM" id="SSF53335">
    <property type="entry name" value="S-adenosyl-L-methionine-dependent methyltransferases"/>
    <property type="match status" value="1"/>
</dbReference>
<dbReference type="KEGG" id="ckh:LVJ77_00330"/>
<dbReference type="InterPro" id="IPR029063">
    <property type="entry name" value="SAM-dependent_MTases_sf"/>
</dbReference>
<sequence>MIDGLGALRGWWEKSELGQYVYAQERDFFRAAAQECGGRRALLAGAFAADAKSDFGLCGMVLQCGTLPADVLADAAALPWRGECFDTVLAMHPADFGADAHAVLAELYRVVRPYGHVVLTGFNPHSLWRIGGKVPQVAHSLPFARFKQCVAQTGWQVVRGRFIHYLPPVSRRVWIRRWRFLELAGNRWWPHGAAVYGVVLRKRQAGMRLQTDWADGRVFGGEMAVALARRAGKAANTR</sequence>
<reference evidence="2" key="2">
    <citation type="submission" date="2024-09" db="EMBL/GenBank/DDBJ databases">
        <authorList>
            <person name="Veyrier F.J."/>
        </authorList>
    </citation>
    <scope>NUCLEOTIDE SEQUENCE</scope>
    <source>
        <strain evidence="2">17694</strain>
    </source>
</reference>
<accession>A0A8T9MVI4</accession>
<dbReference type="Proteomes" id="UP000831534">
    <property type="component" value="Chromosome"/>
</dbReference>
<dbReference type="GO" id="GO:0032259">
    <property type="term" value="P:methylation"/>
    <property type="evidence" value="ECO:0007669"/>
    <property type="project" value="UniProtKB-KW"/>
</dbReference>
<dbReference type="Pfam" id="PF08241">
    <property type="entry name" value="Methyltransf_11"/>
    <property type="match status" value="1"/>
</dbReference>
<keyword evidence="2" id="KW-0808">Transferase</keyword>
<keyword evidence="2" id="KW-0489">Methyltransferase</keyword>
<dbReference type="InterPro" id="IPR013216">
    <property type="entry name" value="Methyltransf_11"/>
</dbReference>
<name>A0A8T9MVI4_9NEIS</name>
<dbReference type="Gene3D" id="3.40.50.150">
    <property type="entry name" value="Vaccinia Virus protein VP39"/>
    <property type="match status" value="1"/>
</dbReference>
<dbReference type="EMBL" id="CP091521">
    <property type="protein sequence ID" value="UOP04865.2"/>
    <property type="molecule type" value="Genomic_DNA"/>
</dbReference>
<evidence type="ECO:0000313" key="3">
    <source>
        <dbReference type="Proteomes" id="UP000831534"/>
    </source>
</evidence>
<evidence type="ECO:0000259" key="1">
    <source>
        <dbReference type="Pfam" id="PF08241"/>
    </source>
</evidence>
<protein>
    <submittedName>
        <fullName evidence="2">Class I SAM-dependent methyltransferase</fullName>
        <ecNumber evidence="2">2.1.1.-</ecNumber>
    </submittedName>
</protein>
<proteinExistence type="predicted"/>
<keyword evidence="3" id="KW-1185">Reference proteome</keyword>
<evidence type="ECO:0000313" key="2">
    <source>
        <dbReference type="EMBL" id="UOP04865.2"/>
    </source>
</evidence>
<dbReference type="AlphaFoldDB" id="A0A8T9MVI4"/>